<dbReference type="PROSITE" id="PS51918">
    <property type="entry name" value="RADICAL_SAM"/>
    <property type="match status" value="1"/>
</dbReference>
<dbReference type="SFLD" id="SFLDG01065">
    <property type="entry name" value="anaerobic_coproporphyrinogen-I"/>
    <property type="match status" value="1"/>
</dbReference>
<dbReference type="Gene3D" id="3.30.750.200">
    <property type="match status" value="1"/>
</dbReference>
<keyword evidence="2" id="KW-0963">Cytoplasm</keyword>
<reference evidence="4 5" key="1">
    <citation type="submission" date="2021-12" db="EMBL/GenBank/DDBJ databases">
        <title>Genome seq of P8.</title>
        <authorList>
            <person name="Seo T."/>
        </authorList>
    </citation>
    <scope>NUCLEOTIDE SEQUENCE [LARGE SCALE GENOMIC DNA]</scope>
    <source>
        <strain evidence="4 5">P8</strain>
    </source>
</reference>
<dbReference type="SFLD" id="SFLDF00562">
    <property type="entry name" value="HemN-like__clustered_with_heat"/>
    <property type="match status" value="1"/>
</dbReference>
<protein>
    <recommendedName>
        <fullName evidence="2">Heme chaperone HemW</fullName>
    </recommendedName>
</protein>
<keyword evidence="5" id="KW-1185">Reference proteome</keyword>
<feature type="domain" description="Radical SAM core" evidence="3">
    <location>
        <begin position="15"/>
        <end position="252"/>
    </location>
</feature>
<dbReference type="CDD" id="cd01335">
    <property type="entry name" value="Radical_SAM"/>
    <property type="match status" value="1"/>
</dbReference>
<evidence type="ECO:0000259" key="3">
    <source>
        <dbReference type="PROSITE" id="PS51918"/>
    </source>
</evidence>
<evidence type="ECO:0000313" key="4">
    <source>
        <dbReference type="EMBL" id="MCE4557794.1"/>
    </source>
</evidence>
<evidence type="ECO:0000313" key="5">
    <source>
        <dbReference type="Proteomes" id="UP001200741"/>
    </source>
</evidence>
<dbReference type="InterPro" id="IPR058240">
    <property type="entry name" value="rSAM_sf"/>
</dbReference>
<keyword evidence="2" id="KW-0479">Metal-binding</keyword>
<dbReference type="PANTHER" id="PTHR13932:SF5">
    <property type="entry name" value="RADICAL S-ADENOSYL METHIONINE DOMAIN-CONTAINING PROTEIN 1, MITOCHONDRIAL"/>
    <property type="match status" value="1"/>
</dbReference>
<gene>
    <name evidence="4" type="primary">hemW</name>
    <name evidence="4" type="ORF">LXT13_25720</name>
</gene>
<comment type="caution">
    <text evidence="4">The sequence shown here is derived from an EMBL/GenBank/DDBJ whole genome shotgun (WGS) entry which is preliminary data.</text>
</comment>
<name>A0ABS8XYU8_9BURK</name>
<organism evidence="4 5">
    <name type="scientific">Pelomonas cellulosilytica</name>
    <dbReference type="NCBI Taxonomy" id="2906762"/>
    <lineage>
        <taxon>Bacteria</taxon>
        <taxon>Pseudomonadati</taxon>
        <taxon>Pseudomonadota</taxon>
        <taxon>Betaproteobacteria</taxon>
        <taxon>Burkholderiales</taxon>
        <taxon>Sphaerotilaceae</taxon>
        <taxon>Roseateles</taxon>
    </lineage>
</organism>
<dbReference type="InterPro" id="IPR010723">
    <property type="entry name" value="HemN_C"/>
</dbReference>
<comment type="subcellular location">
    <subcellularLocation>
        <location evidence="2">Cytoplasm</location>
    </subcellularLocation>
</comment>
<dbReference type="PANTHER" id="PTHR13932">
    <property type="entry name" value="COPROPORPHYRINIGEN III OXIDASE"/>
    <property type="match status" value="1"/>
</dbReference>
<dbReference type="Pfam" id="PF06969">
    <property type="entry name" value="HemN_C"/>
    <property type="match status" value="1"/>
</dbReference>
<proteinExistence type="inferred from homology"/>
<accession>A0ABS8XYU8</accession>
<dbReference type="Proteomes" id="UP001200741">
    <property type="component" value="Unassembled WGS sequence"/>
</dbReference>
<keyword evidence="2" id="KW-0349">Heme</keyword>
<comment type="similarity">
    <text evidence="1">Belongs to the anaerobic coproporphyrinogen-III oxidase family. HemW subfamily.</text>
</comment>
<keyword evidence="2" id="KW-0004">4Fe-4S</keyword>
<dbReference type="InterPro" id="IPR006638">
    <property type="entry name" value="Elp3/MiaA/NifB-like_rSAM"/>
</dbReference>
<keyword evidence="2" id="KW-0408">Iron</keyword>
<dbReference type="SFLD" id="SFLDF00288">
    <property type="entry name" value="HemN-like__clustered_with_nucl"/>
    <property type="match status" value="1"/>
</dbReference>
<dbReference type="SMART" id="SM00729">
    <property type="entry name" value="Elp3"/>
    <property type="match status" value="1"/>
</dbReference>
<dbReference type="InterPro" id="IPR007197">
    <property type="entry name" value="rSAM"/>
</dbReference>
<evidence type="ECO:0000256" key="1">
    <source>
        <dbReference type="ARBA" id="ARBA00006100"/>
    </source>
</evidence>
<keyword evidence="2" id="KW-0411">Iron-sulfur</keyword>
<dbReference type="InterPro" id="IPR004559">
    <property type="entry name" value="HemW-like"/>
</dbReference>
<dbReference type="SUPFAM" id="SSF102114">
    <property type="entry name" value="Radical SAM enzymes"/>
    <property type="match status" value="1"/>
</dbReference>
<sequence length="394" mass="43475">MADLAHLMRPGTLQLPALPPLALYVHLPWCLRKCPYCDFNSHEVKLGGLPDETAQAYLAALRADLEAALPLIWGRHVVSVFIGGGTPSLFNPEQIAQLISDIRARLPLEPACEITLEANPGTFETQRFAGFRQAGVTRLSVGVQSFDDAQLKTLGRVHSASQAREALAEAASAFETFNLDLMYALPGQTLDALARELDTALSFNPPHLSIYHLTIEPNTVFATRTPERLPDADLASDMLDLITAQTQSAGLSRYEVSAYAREGHRCQHNLNYWEFGDYLGIGAGAHSKLSFPHRVLRQVRWREPAAYMAQADKVSNEHEVARKDLPFEFMLNALRLKDGVAFTQFLERTGLPPSSIGTALQTARDSGLLAADPARIQPTERGFDFLSDLQQLFL</sequence>
<dbReference type="Pfam" id="PF04055">
    <property type="entry name" value="Radical_SAM"/>
    <property type="match status" value="1"/>
</dbReference>
<dbReference type="SFLD" id="SFLDS00029">
    <property type="entry name" value="Radical_SAM"/>
    <property type="match status" value="1"/>
</dbReference>
<dbReference type="InterPro" id="IPR034505">
    <property type="entry name" value="Coproporphyrinogen-III_oxidase"/>
</dbReference>
<keyword evidence="2" id="KW-0143">Chaperone</keyword>
<dbReference type="EMBL" id="JAJTWU010000012">
    <property type="protein sequence ID" value="MCE4557794.1"/>
    <property type="molecule type" value="Genomic_DNA"/>
</dbReference>
<keyword evidence="2" id="KW-0949">S-adenosyl-L-methionine</keyword>
<comment type="function">
    <text evidence="2">Probably acts as a heme chaperone, transferring heme to an unknown acceptor. Binds one molecule of heme per monomer, possibly covalently. Binds 1 [4Fe-4S] cluster. The cluster is coordinated with 3 cysteines and an exchangeable S-adenosyl-L-methionine.</text>
</comment>
<evidence type="ECO:0000256" key="2">
    <source>
        <dbReference type="RuleBase" id="RU364116"/>
    </source>
</evidence>
<dbReference type="RefSeq" id="WP_233375172.1">
    <property type="nucleotide sequence ID" value="NZ_JAJTWU010000012.1"/>
</dbReference>
<dbReference type="NCBIfam" id="TIGR00539">
    <property type="entry name" value="hemN_rel"/>
    <property type="match status" value="1"/>
</dbReference>